<dbReference type="EMBL" id="CM042021">
    <property type="protein sequence ID" value="KAI3818253.1"/>
    <property type="molecule type" value="Genomic_DNA"/>
</dbReference>
<keyword evidence="2" id="KW-1185">Reference proteome</keyword>
<evidence type="ECO:0000313" key="1">
    <source>
        <dbReference type="EMBL" id="KAI3818253.1"/>
    </source>
</evidence>
<sequence length="244" mass="27416">MVFPHVVRPAGGAWCSPNPTHATSFCPSRNIVLLFCLHHRAAPSPQAGHHRGAVSMRTLYTSDPHNLAARVYRMASSKEAIFESPESLNDQKMALAGKMMMYVEINSGGDVLHDIIKNIPNDIASMLPDKIQSCDLVEGEWGTVGSVICWNFTYDGKREVIKQQIEEVTEENHKIVFKVLVVDNIYKSFKIIFHVEPKGDGKLAAVTFEFEKVNPRIPYPTVFMDYLCDVFRGVDDYNRSAGIR</sequence>
<proteinExistence type="predicted"/>
<comment type="caution">
    <text evidence="1">The sequence shown here is derived from an EMBL/GenBank/DDBJ whole genome shotgun (WGS) entry which is preliminary data.</text>
</comment>
<gene>
    <name evidence="1" type="ORF">L1987_12056</name>
</gene>
<name>A0ACB9JF10_9ASTR</name>
<reference evidence="2" key="1">
    <citation type="journal article" date="2022" name="Mol. Ecol. Resour.">
        <title>The genomes of chicory, endive, great burdock and yacon provide insights into Asteraceae palaeo-polyploidization history and plant inulin production.</title>
        <authorList>
            <person name="Fan W."/>
            <person name="Wang S."/>
            <person name="Wang H."/>
            <person name="Wang A."/>
            <person name="Jiang F."/>
            <person name="Liu H."/>
            <person name="Zhao H."/>
            <person name="Xu D."/>
            <person name="Zhang Y."/>
        </authorList>
    </citation>
    <scope>NUCLEOTIDE SEQUENCE [LARGE SCALE GENOMIC DNA]</scope>
    <source>
        <strain evidence="2">cv. Yunnan</strain>
    </source>
</reference>
<organism evidence="1 2">
    <name type="scientific">Smallanthus sonchifolius</name>
    <dbReference type="NCBI Taxonomy" id="185202"/>
    <lineage>
        <taxon>Eukaryota</taxon>
        <taxon>Viridiplantae</taxon>
        <taxon>Streptophyta</taxon>
        <taxon>Embryophyta</taxon>
        <taxon>Tracheophyta</taxon>
        <taxon>Spermatophyta</taxon>
        <taxon>Magnoliopsida</taxon>
        <taxon>eudicotyledons</taxon>
        <taxon>Gunneridae</taxon>
        <taxon>Pentapetalae</taxon>
        <taxon>asterids</taxon>
        <taxon>campanulids</taxon>
        <taxon>Asterales</taxon>
        <taxon>Asteraceae</taxon>
        <taxon>Asteroideae</taxon>
        <taxon>Heliantheae alliance</taxon>
        <taxon>Millerieae</taxon>
        <taxon>Smallanthus</taxon>
    </lineage>
</organism>
<accession>A0ACB9JF10</accession>
<reference evidence="1 2" key="2">
    <citation type="journal article" date="2022" name="Mol. Ecol. Resour.">
        <title>The genomes of chicory, endive, great burdock and yacon provide insights into Asteraceae paleo-polyploidization history and plant inulin production.</title>
        <authorList>
            <person name="Fan W."/>
            <person name="Wang S."/>
            <person name="Wang H."/>
            <person name="Wang A."/>
            <person name="Jiang F."/>
            <person name="Liu H."/>
            <person name="Zhao H."/>
            <person name="Xu D."/>
            <person name="Zhang Y."/>
        </authorList>
    </citation>
    <scope>NUCLEOTIDE SEQUENCE [LARGE SCALE GENOMIC DNA]</scope>
    <source>
        <strain evidence="2">cv. Yunnan</strain>
        <tissue evidence="1">Leaves</tissue>
    </source>
</reference>
<dbReference type="Proteomes" id="UP001056120">
    <property type="component" value="Linkage Group LG04"/>
</dbReference>
<evidence type="ECO:0000313" key="2">
    <source>
        <dbReference type="Proteomes" id="UP001056120"/>
    </source>
</evidence>
<protein>
    <submittedName>
        <fullName evidence="1">Uncharacterized protein</fullName>
    </submittedName>
</protein>